<name>A0ABM9I6S2_9GAMM</name>
<proteinExistence type="predicted"/>
<organism evidence="1 2">
    <name type="scientific">Methylocaldum szegediense</name>
    <dbReference type="NCBI Taxonomy" id="73780"/>
    <lineage>
        <taxon>Bacteria</taxon>
        <taxon>Pseudomonadati</taxon>
        <taxon>Pseudomonadota</taxon>
        <taxon>Gammaproteobacteria</taxon>
        <taxon>Methylococcales</taxon>
        <taxon>Methylococcaceae</taxon>
        <taxon>Methylocaldum</taxon>
    </lineage>
</organism>
<evidence type="ECO:0000313" key="2">
    <source>
        <dbReference type="Proteomes" id="UP001162030"/>
    </source>
</evidence>
<accession>A0ABM9I6S2</accession>
<dbReference type="EMBL" id="OX458333">
    <property type="protein sequence ID" value="CAI8927344.1"/>
    <property type="molecule type" value="Genomic_DNA"/>
</dbReference>
<reference evidence="1 2" key="1">
    <citation type="submission" date="2023-03" db="EMBL/GenBank/DDBJ databases">
        <authorList>
            <person name="Pearce D."/>
        </authorList>
    </citation>
    <scope>NUCLEOTIDE SEQUENCE [LARGE SCALE GENOMIC DNA]</scope>
    <source>
        <strain evidence="1">Msz</strain>
    </source>
</reference>
<protein>
    <submittedName>
        <fullName evidence="1">Uncharacterized protein</fullName>
    </submittedName>
</protein>
<dbReference type="Proteomes" id="UP001162030">
    <property type="component" value="Chromosome"/>
</dbReference>
<sequence>MFKFWYRHWVYEDWNWQTAYVERAANSLLHRLTCHVRVIRAFSEVLRMHETSLFPFLHRHNLLLIFLELPIDSTMIVPKT</sequence>
<gene>
    <name evidence="1" type="ORF">MSZNOR_3965</name>
</gene>
<evidence type="ECO:0000313" key="1">
    <source>
        <dbReference type="EMBL" id="CAI8927344.1"/>
    </source>
</evidence>
<keyword evidence="2" id="KW-1185">Reference proteome</keyword>